<keyword evidence="2" id="KW-1185">Reference proteome</keyword>
<sequence>MKKNKDNIEFGCFSISLPNEISAVFTIFEDLADCFQTEFQSEAVSILKKELKDISLKPKPNIDYESDYTHIDSRSADTIFEVAKVICNLTFREKCKMPSEIELENIYNILKNWKRPPSQKWRVGDILSIPLLDNTFAFGQIVGTHLTKRCPILALFNLKKEIELISQDELRNVFPLAVYNSNQDEIANYTFKILYNYEILVSPDRVKNKNSSGGVSLKALGNVYFGLAPWNVMYLENYFDSYLLPEIERPKNIIWLNEEERNQYRRKYFKIDENNNRIK</sequence>
<dbReference type="GeneID" id="31764196"/>
<dbReference type="EMBL" id="CP000685">
    <property type="protein sequence ID" value="ABQ04353.1"/>
    <property type="molecule type" value="Genomic_DNA"/>
</dbReference>
<dbReference type="AlphaFoldDB" id="A5FKB0"/>
<organism evidence="1 2">
    <name type="scientific">Flavobacterium johnsoniae (strain ATCC 17061 / DSM 2064 / JCM 8514 / BCRC 14874 / CCUG 350202 / NBRC 14942 / NCIMB 11054 / UW101)</name>
    <name type="common">Cytophaga johnsonae</name>
    <dbReference type="NCBI Taxonomy" id="376686"/>
    <lineage>
        <taxon>Bacteria</taxon>
        <taxon>Pseudomonadati</taxon>
        <taxon>Bacteroidota</taxon>
        <taxon>Flavobacteriia</taxon>
        <taxon>Flavobacteriales</taxon>
        <taxon>Flavobacteriaceae</taxon>
        <taxon>Flavobacterium</taxon>
    </lineage>
</organism>
<protein>
    <recommendedName>
        <fullName evidence="3">Immunity protein 26 of polymorphic toxin system</fullName>
    </recommendedName>
</protein>
<accession>A5FKB0</accession>
<evidence type="ECO:0008006" key="3">
    <source>
        <dbReference type="Google" id="ProtNLM"/>
    </source>
</evidence>
<dbReference type="KEGG" id="fjo:Fjoh_1321"/>
<dbReference type="HOGENOM" id="CLU_1003467_0_0_10"/>
<evidence type="ECO:0000313" key="1">
    <source>
        <dbReference type="EMBL" id="ABQ04353.1"/>
    </source>
</evidence>
<dbReference type="OrthoDB" id="979541at2"/>
<dbReference type="eggNOG" id="ENOG503387Q">
    <property type="taxonomic scope" value="Bacteria"/>
</dbReference>
<dbReference type="RefSeq" id="WP_012023401.1">
    <property type="nucleotide sequence ID" value="NC_009441.1"/>
</dbReference>
<dbReference type="STRING" id="376686.Fjoh_1321"/>
<name>A5FKB0_FLAJ1</name>
<dbReference type="Proteomes" id="UP000006694">
    <property type="component" value="Chromosome"/>
</dbReference>
<evidence type="ECO:0000313" key="2">
    <source>
        <dbReference type="Proteomes" id="UP000006694"/>
    </source>
</evidence>
<proteinExistence type="predicted"/>
<reference evidence="1 2" key="1">
    <citation type="journal article" date="2009" name="Appl. Environ. Microbiol.">
        <title>Novel features of the polysaccharide-digesting gliding bacterium Flavobacterium johnsoniae as revealed by genome sequence analysis.</title>
        <authorList>
            <person name="McBride M.J."/>
            <person name="Xie G."/>
            <person name="Martens E.C."/>
            <person name="Lapidus A."/>
            <person name="Henrissat B."/>
            <person name="Rhodes R.G."/>
            <person name="Goltsman E."/>
            <person name="Wang W."/>
            <person name="Xu J."/>
            <person name="Hunnicutt D.W."/>
            <person name="Staroscik A.M."/>
            <person name="Hoover T.R."/>
            <person name="Cheng Y.Q."/>
            <person name="Stein J.L."/>
        </authorList>
    </citation>
    <scope>NUCLEOTIDE SEQUENCE [LARGE SCALE GENOMIC DNA]</scope>
    <source>
        <strain evidence="2">ATCC 17061 / DSM 2064 / JCM 8514 / BCRC 14874 / CCUG 350202 / NBRC 14942 / NCIMB 11054 / UW101</strain>
    </source>
</reference>
<gene>
    <name evidence="1" type="ordered locus">Fjoh_1321</name>
</gene>